<evidence type="ECO:0000313" key="2">
    <source>
        <dbReference type="Proteomes" id="UP000615755"/>
    </source>
</evidence>
<name>A0ABR9E600_9GAMM</name>
<gene>
    <name evidence="1" type="ORF">PAUR_a3404</name>
</gene>
<comment type="caution">
    <text evidence="1">The sequence shown here is derived from an EMBL/GenBank/DDBJ whole genome shotgun (WGS) entry which is preliminary data.</text>
</comment>
<dbReference type="EMBL" id="AQGV01000009">
    <property type="protein sequence ID" value="MBE0366402.1"/>
    <property type="molecule type" value="Genomic_DNA"/>
</dbReference>
<evidence type="ECO:0000313" key="1">
    <source>
        <dbReference type="EMBL" id="MBE0366402.1"/>
    </source>
</evidence>
<dbReference type="Proteomes" id="UP000615755">
    <property type="component" value="Unassembled WGS sequence"/>
</dbReference>
<proteinExistence type="predicted"/>
<reference evidence="1 2" key="1">
    <citation type="submission" date="2015-03" db="EMBL/GenBank/DDBJ databases">
        <title>Genome sequence of Pseudoalteromonas aurantia.</title>
        <authorList>
            <person name="Xie B.-B."/>
            <person name="Rong J.-C."/>
            <person name="Qin Q.-L."/>
            <person name="Zhang Y.-Z."/>
        </authorList>
    </citation>
    <scope>NUCLEOTIDE SEQUENCE [LARGE SCALE GENOMIC DNA]</scope>
    <source>
        <strain evidence="1 2">208</strain>
    </source>
</reference>
<accession>A0ABR9E600</accession>
<organism evidence="1 2">
    <name type="scientific">Pseudoalteromonas aurantia 208</name>
    <dbReference type="NCBI Taxonomy" id="1314867"/>
    <lineage>
        <taxon>Bacteria</taxon>
        <taxon>Pseudomonadati</taxon>
        <taxon>Pseudomonadota</taxon>
        <taxon>Gammaproteobacteria</taxon>
        <taxon>Alteromonadales</taxon>
        <taxon>Pseudoalteromonadaceae</taxon>
        <taxon>Pseudoalteromonas</taxon>
    </lineage>
</organism>
<protein>
    <submittedName>
        <fullName evidence="1">Uncharacterized protein</fullName>
    </submittedName>
</protein>
<sequence length="68" mass="7864">MQIDEITNRISNAMKVSSEQELSSVSVVFNSHEVEEKKLKQALTLFAANVERVSIWLSNESYYVEINW</sequence>
<dbReference type="RefSeq" id="WP_119859938.1">
    <property type="nucleotide sequence ID" value="NZ_AQGV01000009.1"/>
</dbReference>
<keyword evidence="2" id="KW-1185">Reference proteome</keyword>